<dbReference type="Gene3D" id="2.40.50.120">
    <property type="match status" value="1"/>
</dbReference>
<accession>A0ABD3X3K8</accession>
<dbReference type="AlphaFoldDB" id="A0ABD3X3K8"/>
<keyword evidence="2" id="KW-1185">Reference proteome</keyword>
<protein>
    <submittedName>
        <fullName evidence="1">Uncharacterized protein</fullName>
    </submittedName>
</protein>
<gene>
    <name evidence="1" type="ORF">ACJMK2_033031</name>
</gene>
<dbReference type="InterPro" id="IPR008993">
    <property type="entry name" value="TIMP-like_OB-fold"/>
</dbReference>
<comment type="caution">
    <text evidence="1">The sequence shown here is derived from an EMBL/GenBank/DDBJ whole genome shotgun (WGS) entry which is preliminary data.</text>
</comment>
<sequence length="91" mass="10172">MLTWEEALCPNGSIPLFLILGEMIMVFPVHHQDCGYHFTEKKDYVIGGEVREGGILGSSLCQLFMPYENIANNSVVLDILQGVTRLNCNNI</sequence>
<dbReference type="EMBL" id="JBJQND010000004">
    <property type="protein sequence ID" value="KAL3880824.1"/>
    <property type="molecule type" value="Genomic_DNA"/>
</dbReference>
<evidence type="ECO:0000313" key="2">
    <source>
        <dbReference type="Proteomes" id="UP001634394"/>
    </source>
</evidence>
<proteinExistence type="predicted"/>
<name>A0ABD3X3K8_SINWO</name>
<evidence type="ECO:0000313" key="1">
    <source>
        <dbReference type="EMBL" id="KAL3880824.1"/>
    </source>
</evidence>
<reference evidence="1 2" key="1">
    <citation type="submission" date="2024-11" db="EMBL/GenBank/DDBJ databases">
        <title>Chromosome-level genome assembly of the freshwater bivalve Anodonta woodiana.</title>
        <authorList>
            <person name="Chen X."/>
        </authorList>
    </citation>
    <scope>NUCLEOTIDE SEQUENCE [LARGE SCALE GENOMIC DNA]</scope>
    <source>
        <strain evidence="1">MN2024</strain>
        <tissue evidence="1">Gills</tissue>
    </source>
</reference>
<dbReference type="Proteomes" id="UP001634394">
    <property type="component" value="Unassembled WGS sequence"/>
</dbReference>
<organism evidence="1 2">
    <name type="scientific">Sinanodonta woodiana</name>
    <name type="common">Chinese pond mussel</name>
    <name type="synonym">Anodonta woodiana</name>
    <dbReference type="NCBI Taxonomy" id="1069815"/>
    <lineage>
        <taxon>Eukaryota</taxon>
        <taxon>Metazoa</taxon>
        <taxon>Spiralia</taxon>
        <taxon>Lophotrochozoa</taxon>
        <taxon>Mollusca</taxon>
        <taxon>Bivalvia</taxon>
        <taxon>Autobranchia</taxon>
        <taxon>Heteroconchia</taxon>
        <taxon>Palaeoheterodonta</taxon>
        <taxon>Unionida</taxon>
        <taxon>Unionoidea</taxon>
        <taxon>Unionidae</taxon>
        <taxon>Unioninae</taxon>
        <taxon>Sinanodonta</taxon>
    </lineage>
</organism>
<dbReference type="SUPFAM" id="SSF50242">
    <property type="entry name" value="TIMP-like"/>
    <property type="match status" value="1"/>
</dbReference>